<evidence type="ECO:0000256" key="1">
    <source>
        <dbReference type="ARBA" id="ARBA00004141"/>
    </source>
</evidence>
<keyword evidence="3 6" id="KW-0812">Transmembrane</keyword>
<dbReference type="Proteomes" id="UP000053660">
    <property type="component" value="Unassembled WGS sequence"/>
</dbReference>
<gene>
    <name evidence="8" type="ORF">OESDEN_19533</name>
</gene>
<keyword evidence="9" id="KW-1185">Reference proteome</keyword>
<evidence type="ECO:0000313" key="9">
    <source>
        <dbReference type="Proteomes" id="UP000053660"/>
    </source>
</evidence>
<dbReference type="GO" id="GO:0016020">
    <property type="term" value="C:membrane"/>
    <property type="evidence" value="ECO:0007669"/>
    <property type="project" value="UniProtKB-SubCell"/>
</dbReference>
<dbReference type="EMBL" id="KN599021">
    <property type="protein sequence ID" value="KHJ80788.1"/>
    <property type="molecule type" value="Genomic_DNA"/>
</dbReference>
<evidence type="ECO:0000256" key="3">
    <source>
        <dbReference type="ARBA" id="ARBA00022692"/>
    </source>
</evidence>
<dbReference type="PANTHER" id="PTHR10383">
    <property type="entry name" value="SERINE INCORPORATOR"/>
    <property type="match status" value="1"/>
</dbReference>
<feature type="non-terminal residue" evidence="8">
    <location>
        <position position="66"/>
    </location>
</feature>
<reference evidence="8 9" key="1">
    <citation type="submission" date="2014-03" db="EMBL/GenBank/DDBJ databases">
        <title>Draft genome of the hookworm Oesophagostomum dentatum.</title>
        <authorList>
            <person name="Mitreva M."/>
        </authorList>
    </citation>
    <scope>NUCLEOTIDE SEQUENCE [LARGE SCALE GENOMIC DNA]</scope>
    <source>
        <strain evidence="8 9">OD-Hann</strain>
    </source>
</reference>
<comment type="subcellular location">
    <subcellularLocation>
        <location evidence="1">Membrane</location>
        <topology evidence="1">Multi-pass membrane protein</topology>
    </subcellularLocation>
</comment>
<evidence type="ECO:0000256" key="6">
    <source>
        <dbReference type="SAM" id="Phobius"/>
    </source>
</evidence>
<name>A0A0B1S618_OESDE</name>
<evidence type="ECO:0000313" key="8">
    <source>
        <dbReference type="EMBL" id="KHJ80788.1"/>
    </source>
</evidence>
<proteinExistence type="inferred from homology"/>
<keyword evidence="7" id="KW-0732">Signal</keyword>
<comment type="similarity">
    <text evidence="2">Belongs to the TDE1 family.</text>
</comment>
<accession>A0A0B1S618</accession>
<dbReference type="InterPro" id="IPR005016">
    <property type="entry name" value="TDE1/TMS"/>
</dbReference>
<dbReference type="PANTHER" id="PTHR10383:SF9">
    <property type="entry name" value="SERINE INCORPORATOR, ISOFORM F"/>
    <property type="match status" value="1"/>
</dbReference>
<feature type="signal peptide" evidence="7">
    <location>
        <begin position="1"/>
        <end position="21"/>
    </location>
</feature>
<organism evidence="8 9">
    <name type="scientific">Oesophagostomum dentatum</name>
    <name type="common">Nodular worm</name>
    <dbReference type="NCBI Taxonomy" id="61180"/>
    <lineage>
        <taxon>Eukaryota</taxon>
        <taxon>Metazoa</taxon>
        <taxon>Ecdysozoa</taxon>
        <taxon>Nematoda</taxon>
        <taxon>Chromadorea</taxon>
        <taxon>Rhabditida</taxon>
        <taxon>Rhabditina</taxon>
        <taxon>Rhabditomorpha</taxon>
        <taxon>Strongyloidea</taxon>
        <taxon>Strongylidae</taxon>
        <taxon>Oesophagostomum</taxon>
    </lineage>
</organism>
<evidence type="ECO:0000256" key="7">
    <source>
        <dbReference type="SAM" id="SignalP"/>
    </source>
</evidence>
<dbReference type="OrthoDB" id="5840237at2759"/>
<evidence type="ECO:0000256" key="2">
    <source>
        <dbReference type="ARBA" id="ARBA00006665"/>
    </source>
</evidence>
<keyword evidence="5 6" id="KW-0472">Membrane</keyword>
<feature type="transmembrane region" description="Helical" evidence="6">
    <location>
        <begin position="32"/>
        <end position="51"/>
    </location>
</feature>
<evidence type="ECO:0000256" key="4">
    <source>
        <dbReference type="ARBA" id="ARBA00022989"/>
    </source>
</evidence>
<protein>
    <submittedName>
        <fullName evidence="8">Uncharacterized protein</fullName>
    </submittedName>
</protein>
<dbReference type="AlphaFoldDB" id="A0A0B1S618"/>
<dbReference type="Pfam" id="PF03348">
    <property type="entry name" value="Serinc"/>
    <property type="match status" value="1"/>
</dbReference>
<keyword evidence="4 6" id="KW-1133">Transmembrane helix</keyword>
<sequence length="66" mass="7687">MCAAMASFFFIFMVLMFGVKTSKDARSSIQNGFWFFKYLLLIALTVGFFFIRSENLSTRMFFSVLL</sequence>
<evidence type="ECO:0000256" key="5">
    <source>
        <dbReference type="ARBA" id="ARBA00023136"/>
    </source>
</evidence>
<feature type="chain" id="PRO_5002081372" evidence="7">
    <location>
        <begin position="22"/>
        <end position="66"/>
    </location>
</feature>